<evidence type="ECO:0000313" key="14">
    <source>
        <dbReference type="Proteomes" id="UP001595872"/>
    </source>
</evidence>
<comment type="function">
    <text evidence="9 11">Catalyzes the attachment of alanine to tRNA(Ala) in a two-step reaction: alanine is first activated by ATP to form Ala-AMP and then transferred to the acceptor end of tRNA(Ala). Also edits incorrectly charged Ser-tRNA(Ala) and Gly-tRNA(Ala) via its editing domain.</text>
</comment>
<dbReference type="InterPro" id="IPR018165">
    <property type="entry name" value="Ala-tRNA-synth_IIc_core"/>
</dbReference>
<evidence type="ECO:0000256" key="9">
    <source>
        <dbReference type="ARBA" id="ARBA00024779"/>
    </source>
</evidence>
<comment type="caution">
    <text evidence="13">The sequence shown here is derived from an EMBL/GenBank/DDBJ whole genome shotgun (WGS) entry which is preliminary data.</text>
</comment>
<name>A0ABV9U474_9ACTN</name>
<feature type="binding site" evidence="11">
    <location>
        <position position="684"/>
    </location>
    <ligand>
        <name>Zn(2+)</name>
        <dbReference type="ChEBI" id="CHEBI:29105"/>
    </ligand>
</feature>
<keyword evidence="11" id="KW-0862">Zinc</keyword>
<evidence type="ECO:0000256" key="5">
    <source>
        <dbReference type="ARBA" id="ARBA00022840"/>
    </source>
</evidence>
<comment type="subcellular location">
    <subcellularLocation>
        <location evidence="11">Cytoplasm</location>
    </subcellularLocation>
</comment>
<dbReference type="SMART" id="SM00863">
    <property type="entry name" value="tRNA_SAD"/>
    <property type="match status" value="1"/>
</dbReference>
<feature type="binding site" evidence="11">
    <location>
        <position position="582"/>
    </location>
    <ligand>
        <name>Zn(2+)</name>
        <dbReference type="ChEBI" id="CHEBI:29105"/>
    </ligand>
</feature>
<reference evidence="14" key="1">
    <citation type="journal article" date="2019" name="Int. J. Syst. Evol. Microbiol.">
        <title>The Global Catalogue of Microorganisms (GCM) 10K type strain sequencing project: providing services to taxonomists for standard genome sequencing and annotation.</title>
        <authorList>
            <consortium name="The Broad Institute Genomics Platform"/>
            <consortium name="The Broad Institute Genome Sequencing Center for Infectious Disease"/>
            <person name="Wu L."/>
            <person name="Ma J."/>
        </authorList>
    </citation>
    <scope>NUCLEOTIDE SEQUENCE [LARGE SCALE GENOMIC DNA]</scope>
    <source>
        <strain evidence="14">KLKA75</strain>
    </source>
</reference>
<evidence type="ECO:0000259" key="12">
    <source>
        <dbReference type="PROSITE" id="PS50860"/>
    </source>
</evidence>
<keyword evidence="7 11" id="KW-0648">Protein biosynthesis</keyword>
<evidence type="ECO:0000256" key="2">
    <source>
        <dbReference type="ARBA" id="ARBA00022555"/>
    </source>
</evidence>
<keyword evidence="11" id="KW-0479">Metal-binding</keyword>
<keyword evidence="8 11" id="KW-0030">Aminoacyl-tRNA synthetase</keyword>
<dbReference type="PROSITE" id="PS50860">
    <property type="entry name" value="AA_TRNA_LIGASE_II_ALA"/>
    <property type="match status" value="1"/>
</dbReference>
<dbReference type="PANTHER" id="PTHR11777">
    <property type="entry name" value="ALANYL-TRNA SYNTHETASE"/>
    <property type="match status" value="1"/>
</dbReference>
<evidence type="ECO:0000313" key="13">
    <source>
        <dbReference type="EMBL" id="MFC4911285.1"/>
    </source>
</evidence>
<organism evidence="13 14">
    <name type="scientific">Actinomadura gamaensis</name>
    <dbReference type="NCBI Taxonomy" id="1763541"/>
    <lineage>
        <taxon>Bacteria</taxon>
        <taxon>Bacillati</taxon>
        <taxon>Actinomycetota</taxon>
        <taxon>Actinomycetes</taxon>
        <taxon>Streptosporangiales</taxon>
        <taxon>Thermomonosporaceae</taxon>
        <taxon>Actinomadura</taxon>
    </lineage>
</organism>
<dbReference type="PRINTS" id="PR00980">
    <property type="entry name" value="TRNASYNTHALA"/>
</dbReference>
<comment type="similarity">
    <text evidence="1 11">Belongs to the class-II aminoacyl-tRNA synthetase family.</text>
</comment>
<dbReference type="NCBIfam" id="TIGR00344">
    <property type="entry name" value="alaS"/>
    <property type="match status" value="1"/>
</dbReference>
<dbReference type="Gene3D" id="3.30.54.20">
    <property type="match status" value="1"/>
</dbReference>
<dbReference type="CDD" id="cd00673">
    <property type="entry name" value="AlaRS_core"/>
    <property type="match status" value="1"/>
</dbReference>
<keyword evidence="6 11" id="KW-0694">RNA-binding</keyword>
<dbReference type="Pfam" id="PF02272">
    <property type="entry name" value="DHHA1"/>
    <property type="match status" value="1"/>
</dbReference>
<dbReference type="InterPro" id="IPR018164">
    <property type="entry name" value="Ala-tRNA-synth_IIc_N"/>
</dbReference>
<dbReference type="Gene3D" id="2.40.30.130">
    <property type="match status" value="1"/>
</dbReference>
<evidence type="ECO:0000256" key="8">
    <source>
        <dbReference type="ARBA" id="ARBA00023146"/>
    </source>
</evidence>
<keyword evidence="5 11" id="KW-0067">ATP-binding</keyword>
<dbReference type="Proteomes" id="UP001595872">
    <property type="component" value="Unassembled WGS sequence"/>
</dbReference>
<dbReference type="InterPro" id="IPR003156">
    <property type="entry name" value="DHHA1_dom"/>
</dbReference>
<dbReference type="InterPro" id="IPR002318">
    <property type="entry name" value="Ala-tRNA-lgiase_IIc"/>
</dbReference>
<comment type="cofactor">
    <cofactor evidence="11">
        <name>Zn(2+)</name>
        <dbReference type="ChEBI" id="CHEBI:29105"/>
    </cofactor>
    <text evidence="11">Binds 1 zinc ion per subunit.</text>
</comment>
<dbReference type="Gene3D" id="3.30.930.10">
    <property type="entry name" value="Bira Bifunctional Protein, Domain 2"/>
    <property type="match status" value="1"/>
</dbReference>
<keyword evidence="2 11" id="KW-0820">tRNA-binding</keyword>
<evidence type="ECO:0000256" key="3">
    <source>
        <dbReference type="ARBA" id="ARBA00022598"/>
    </source>
</evidence>
<evidence type="ECO:0000256" key="1">
    <source>
        <dbReference type="ARBA" id="ARBA00008226"/>
    </source>
</evidence>
<keyword evidence="4 11" id="KW-0547">Nucleotide-binding</keyword>
<dbReference type="Gene3D" id="3.10.310.40">
    <property type="match status" value="1"/>
</dbReference>
<dbReference type="InterPro" id="IPR012947">
    <property type="entry name" value="tRNA_SAD"/>
</dbReference>
<gene>
    <name evidence="11 13" type="primary">alaS</name>
    <name evidence="13" type="ORF">ACFPCY_28535</name>
</gene>
<dbReference type="SUPFAM" id="SSF55681">
    <property type="entry name" value="Class II aaRS and biotin synthetases"/>
    <property type="match status" value="1"/>
</dbReference>
<keyword evidence="3 11" id="KW-0436">Ligase</keyword>
<dbReference type="InterPro" id="IPR018163">
    <property type="entry name" value="Thr/Ala-tRNA-synth_IIc_edit"/>
</dbReference>
<dbReference type="InterPro" id="IPR023033">
    <property type="entry name" value="Ala_tRNA_ligase_euk/bac"/>
</dbReference>
<dbReference type="SUPFAM" id="SSF50447">
    <property type="entry name" value="Translation proteins"/>
    <property type="match status" value="1"/>
</dbReference>
<evidence type="ECO:0000256" key="10">
    <source>
        <dbReference type="ARBA" id="ARBA00048300"/>
    </source>
</evidence>
<protein>
    <recommendedName>
        <fullName evidence="11">Alanine--tRNA ligase</fullName>
        <ecNumber evidence="11">6.1.1.7</ecNumber>
    </recommendedName>
    <alternativeName>
        <fullName evidence="11">Alanyl-tRNA synthetase</fullName>
        <shortName evidence="11">AlaRS</shortName>
    </alternativeName>
</protein>
<dbReference type="EMBL" id="JBHSIT010000009">
    <property type="protein sequence ID" value="MFC4911285.1"/>
    <property type="molecule type" value="Genomic_DNA"/>
</dbReference>
<dbReference type="InterPro" id="IPR009000">
    <property type="entry name" value="Transl_B-barrel_sf"/>
</dbReference>
<comment type="domain">
    <text evidence="11">Consists of three domains; the N-terminal catalytic domain, the editing domain and the C-terminal C-Ala domain. The editing domain removes incorrectly charged amino acids, while the C-Ala domain, along with tRNA(Ala), serves as a bridge to cooperatively bring together the editing and aminoacylation centers thus stimulating deacylation of misacylated tRNAs.</text>
</comment>
<dbReference type="InterPro" id="IPR045864">
    <property type="entry name" value="aa-tRNA-synth_II/BPL/LPL"/>
</dbReference>
<evidence type="ECO:0000256" key="7">
    <source>
        <dbReference type="ARBA" id="ARBA00022917"/>
    </source>
</evidence>
<dbReference type="Pfam" id="PF01411">
    <property type="entry name" value="tRNA-synt_2c"/>
    <property type="match status" value="1"/>
</dbReference>
<dbReference type="SUPFAM" id="SSF101353">
    <property type="entry name" value="Putative anticodon-binding domain of alanyl-tRNA synthetase (AlaRS)"/>
    <property type="match status" value="1"/>
</dbReference>
<dbReference type="InterPro" id="IPR018162">
    <property type="entry name" value="Ala-tRNA-ligase_IIc_anticod-bd"/>
</dbReference>
<sequence>MLSTDVRSTFLSFFGERGHVRVPSSPLVPDDPTLLLTNAGMNQFKPYYLGERVPEHRRLMSVQKCVRTVDIENVGRTTRHDTFFEMLGNFAFGDYFKREIIPWAWELMTGHYGLERDRLWVTVFRDDDEAEAIWRSLGVPADRIQRLGMADNHWSMGVPGPCGPSSELHYDRGPAFGPEGGPAVDGERYQELWNLVFMESLRGAGDGKDGYEVLGPLPARNIDTGLGLGRLTAILQGVDTVCETDMMRPAFRLVQEQAGREYPGRNGGEVATSMRVVTDHARTAAFLVADGVLPSGDGRGYVLRRLLRRAIRHARLLGIEGPLLADLTGRVADGLGGSWPELVSGRKLIAKVVSAEEERFDRTLRQGSRLLESAISGARSSGSLPGRTAFELHDTYGFPIDLTLDAARAAGLSVDEDEFGRLLEAQRRQAHEAGRGRKGDAVARQDLYRTVLARHGRTEFVGYDRTSAEARVVALLDTAPRDDAASRDDTASRDDASEGATVEVVLSRSPFYAEAGGQVGDTGRVVTPSGTLEVLDTRLGLDGLHVHTARVVAGEVRVGDEAEAVVDADRRAATARSHSATHVLHAMLKRVLGDHAAQRGSRVEPGRLRFDFAHFGAVTEDELATVQTLVNDYLLDDPEVRVWEADRAAAEAAGAVALFGEKYGDRVRIVDIGDASRELCGGTHVGHGAQAGPVHLLGESSVGSGLRRVEALTGPDALRHHDHQGELLRELARLLSVPADQAPERLRQRLASLAEAERELSALRAADLSSRASRLASSAVPARLLVPQSDLAPVSRGPAPEGVLAVCARIDGVPAESLRGLASETLGLLPRPGAVVLGTVVEGKALLVAAVSESLGVQARELLADAARAVGGGAGGRGTLANAGGRRAEALPEALAVASRTVRDLLAR</sequence>
<accession>A0ABV9U474</accession>
<feature type="binding site" evidence="11">
    <location>
        <position position="680"/>
    </location>
    <ligand>
        <name>Zn(2+)</name>
        <dbReference type="ChEBI" id="CHEBI:29105"/>
    </ligand>
</feature>
<dbReference type="InterPro" id="IPR050058">
    <property type="entry name" value="Ala-tRNA_ligase"/>
</dbReference>
<keyword evidence="11" id="KW-0963">Cytoplasm</keyword>
<feature type="binding site" evidence="11">
    <location>
        <position position="578"/>
    </location>
    <ligand>
        <name>Zn(2+)</name>
        <dbReference type="ChEBI" id="CHEBI:29105"/>
    </ligand>
</feature>
<dbReference type="GO" id="GO:0004813">
    <property type="term" value="F:alanine-tRNA ligase activity"/>
    <property type="evidence" value="ECO:0007669"/>
    <property type="project" value="UniProtKB-EC"/>
</dbReference>
<dbReference type="EC" id="6.1.1.7" evidence="11"/>
<evidence type="ECO:0000256" key="6">
    <source>
        <dbReference type="ARBA" id="ARBA00022884"/>
    </source>
</evidence>
<dbReference type="Gene3D" id="6.10.250.550">
    <property type="match status" value="1"/>
</dbReference>
<dbReference type="Gene3D" id="3.30.980.10">
    <property type="entry name" value="Threonyl-trna Synthetase, Chain A, domain 2"/>
    <property type="match status" value="1"/>
</dbReference>
<evidence type="ECO:0000256" key="4">
    <source>
        <dbReference type="ARBA" id="ARBA00022741"/>
    </source>
</evidence>
<feature type="domain" description="Alanyl-transfer RNA synthetases family profile" evidence="12">
    <location>
        <begin position="1"/>
        <end position="723"/>
    </location>
</feature>
<dbReference type="HAMAP" id="MF_00036_B">
    <property type="entry name" value="Ala_tRNA_synth_B"/>
    <property type="match status" value="1"/>
</dbReference>
<dbReference type="Pfam" id="PF07973">
    <property type="entry name" value="tRNA_SAD"/>
    <property type="match status" value="1"/>
</dbReference>
<evidence type="ECO:0000256" key="11">
    <source>
        <dbReference type="HAMAP-Rule" id="MF_00036"/>
    </source>
</evidence>
<keyword evidence="14" id="KW-1185">Reference proteome</keyword>
<dbReference type="PANTHER" id="PTHR11777:SF9">
    <property type="entry name" value="ALANINE--TRNA LIGASE, CYTOPLASMIC"/>
    <property type="match status" value="1"/>
</dbReference>
<comment type="catalytic activity">
    <reaction evidence="10 11">
        <text>tRNA(Ala) + L-alanine + ATP = L-alanyl-tRNA(Ala) + AMP + diphosphate</text>
        <dbReference type="Rhea" id="RHEA:12540"/>
        <dbReference type="Rhea" id="RHEA-COMP:9657"/>
        <dbReference type="Rhea" id="RHEA-COMP:9923"/>
        <dbReference type="ChEBI" id="CHEBI:30616"/>
        <dbReference type="ChEBI" id="CHEBI:33019"/>
        <dbReference type="ChEBI" id="CHEBI:57972"/>
        <dbReference type="ChEBI" id="CHEBI:78442"/>
        <dbReference type="ChEBI" id="CHEBI:78497"/>
        <dbReference type="ChEBI" id="CHEBI:456215"/>
        <dbReference type="EC" id="6.1.1.7"/>
    </reaction>
</comment>
<proteinExistence type="inferred from homology"/>
<dbReference type="RefSeq" id="WP_378260034.1">
    <property type="nucleotide sequence ID" value="NZ_JBHSIT010000009.1"/>
</dbReference>
<dbReference type="SUPFAM" id="SSF55186">
    <property type="entry name" value="ThrRS/AlaRS common domain"/>
    <property type="match status" value="1"/>
</dbReference>